<evidence type="ECO:0000313" key="3">
    <source>
        <dbReference type="Proteomes" id="UP000663828"/>
    </source>
</evidence>
<comment type="caution">
    <text evidence="2">The sequence shown here is derived from an EMBL/GenBank/DDBJ whole genome shotgun (WGS) entry which is preliminary data.</text>
</comment>
<dbReference type="GO" id="GO:0043041">
    <property type="term" value="P:amino acid activation for nonribosomal peptide biosynthetic process"/>
    <property type="evidence" value="ECO:0007669"/>
    <property type="project" value="TreeGrafter"/>
</dbReference>
<protein>
    <recommendedName>
        <fullName evidence="1">Condensation domain-containing protein</fullName>
    </recommendedName>
</protein>
<dbReference type="InterPro" id="IPR001242">
    <property type="entry name" value="Condensation_dom"/>
</dbReference>
<dbReference type="PANTHER" id="PTHR45527">
    <property type="entry name" value="NONRIBOSOMAL PEPTIDE SYNTHETASE"/>
    <property type="match status" value="1"/>
</dbReference>
<feature type="non-terminal residue" evidence="2">
    <location>
        <position position="1"/>
    </location>
</feature>
<dbReference type="AlphaFoldDB" id="A0A816FSV4"/>
<evidence type="ECO:0000313" key="2">
    <source>
        <dbReference type="EMBL" id="CAF1665108.1"/>
    </source>
</evidence>
<dbReference type="SUPFAM" id="SSF52777">
    <property type="entry name" value="CoA-dependent acyltransferases"/>
    <property type="match status" value="2"/>
</dbReference>
<dbReference type="Pfam" id="PF00668">
    <property type="entry name" value="Condensation"/>
    <property type="match status" value="1"/>
</dbReference>
<dbReference type="GO" id="GO:0003824">
    <property type="term" value="F:catalytic activity"/>
    <property type="evidence" value="ECO:0007669"/>
    <property type="project" value="InterPro"/>
</dbReference>
<evidence type="ECO:0000259" key="1">
    <source>
        <dbReference type="Pfam" id="PF00668"/>
    </source>
</evidence>
<dbReference type="GO" id="GO:0005829">
    <property type="term" value="C:cytosol"/>
    <property type="evidence" value="ECO:0007669"/>
    <property type="project" value="TreeGrafter"/>
</dbReference>
<gene>
    <name evidence="2" type="ORF">XAT740_LOCUS57620</name>
</gene>
<dbReference type="GO" id="GO:0044550">
    <property type="term" value="P:secondary metabolite biosynthetic process"/>
    <property type="evidence" value="ECO:0007669"/>
    <property type="project" value="TreeGrafter"/>
</dbReference>
<proteinExistence type="predicted"/>
<feature type="domain" description="Condensation" evidence="1">
    <location>
        <begin position="23"/>
        <end position="465"/>
    </location>
</feature>
<dbReference type="Proteomes" id="UP000663828">
    <property type="component" value="Unassembled WGS sequence"/>
</dbReference>
<dbReference type="InterPro" id="IPR023213">
    <property type="entry name" value="CAT-like_dom_sf"/>
</dbReference>
<name>A0A816FSV4_ADIRI</name>
<accession>A0A816FSV4</accession>
<dbReference type="PANTHER" id="PTHR45527:SF14">
    <property type="entry name" value="PLIPASTATIN SYNTHASE SUBUNIT B"/>
    <property type="match status" value="1"/>
</dbReference>
<dbReference type="EMBL" id="CAJNOR010012008">
    <property type="protein sequence ID" value="CAF1665108.1"/>
    <property type="molecule type" value="Genomic_DNA"/>
</dbReference>
<dbReference type="GO" id="GO:0031177">
    <property type="term" value="F:phosphopantetheine binding"/>
    <property type="evidence" value="ECO:0007669"/>
    <property type="project" value="TreeGrafter"/>
</dbReference>
<reference evidence="2" key="1">
    <citation type="submission" date="2021-02" db="EMBL/GenBank/DDBJ databases">
        <authorList>
            <person name="Nowell W R."/>
        </authorList>
    </citation>
    <scope>NUCLEOTIDE SEQUENCE</scope>
</reference>
<sequence>MHEQAKELSPSSTLHATNCSQCIVSFSQRRIWLDLQLIKDSLTQPTFTNIIIPVIVKSSTVSIERVRSAVLSVLLQHKILRTSVLLHPKINQLEKKVQPVANNDCYSFQLTCGIDVGQDIHNLLSAETRLHFADIENGLLLRCHVIKISITDVGHLYPGDLIVFSVHPIAFDVNSIKLFYDSFVEAYHYGRGNATPLQYIDCTLYENAAETQTRNFWSMLMHNYNWNKDNPLLSISKSDSNIRSGSHHSVILTLENSLVDTQEKFVLFHDISIFQLNLACYFAFLYSLTNGTITDLSVISSVNTRSLPEMTSIIGPFINLLPYRIQIIQNESFSDFILRVKRLCSDIREHALYFYQTNSDPNNVPVMQKSAIYFEYVPKLSSSTHETPSQDGKWDATFDLYEEKTWTLNCNTTPYDFSLTVFHDNKAKTIQYLFQCSAQLCDRNVLSETSQLFLDVLTHLLSSNNDAFLQPLSFLPTDEITATTFHRLPNVLNSGPASYAQARIWLDEQVRFDPDKPQVAIYNMPFLYHILPSAT</sequence>
<dbReference type="Gene3D" id="3.30.559.30">
    <property type="entry name" value="Nonribosomal peptide synthetase, condensation domain"/>
    <property type="match status" value="1"/>
</dbReference>
<dbReference type="Gene3D" id="3.30.559.10">
    <property type="entry name" value="Chloramphenicol acetyltransferase-like domain"/>
    <property type="match status" value="1"/>
</dbReference>
<organism evidence="2 3">
    <name type="scientific">Adineta ricciae</name>
    <name type="common">Rotifer</name>
    <dbReference type="NCBI Taxonomy" id="249248"/>
    <lineage>
        <taxon>Eukaryota</taxon>
        <taxon>Metazoa</taxon>
        <taxon>Spiralia</taxon>
        <taxon>Gnathifera</taxon>
        <taxon>Rotifera</taxon>
        <taxon>Eurotatoria</taxon>
        <taxon>Bdelloidea</taxon>
        <taxon>Adinetida</taxon>
        <taxon>Adinetidae</taxon>
        <taxon>Adineta</taxon>
    </lineage>
</organism>
<keyword evidence="3" id="KW-1185">Reference proteome</keyword>